<dbReference type="GO" id="GO:0005576">
    <property type="term" value="C:extracellular region"/>
    <property type="evidence" value="ECO:0007669"/>
    <property type="project" value="UniProtKB-SubCell"/>
</dbReference>
<feature type="domain" description="Crinkler effector protein N-terminal" evidence="4">
    <location>
        <begin position="2"/>
        <end position="112"/>
    </location>
</feature>
<evidence type="ECO:0000256" key="3">
    <source>
        <dbReference type="ARBA" id="ARBA00022525"/>
    </source>
</evidence>
<keyword evidence="3" id="KW-0964">Secreted</keyword>
<evidence type="ECO:0000259" key="4">
    <source>
        <dbReference type="Pfam" id="PF20147"/>
    </source>
</evidence>
<dbReference type="Pfam" id="PF20147">
    <property type="entry name" value="Crinkler"/>
    <property type="match status" value="1"/>
</dbReference>
<dbReference type="Proteomes" id="UP000429607">
    <property type="component" value="Unassembled WGS sequence"/>
</dbReference>
<feature type="non-terminal residue" evidence="5">
    <location>
        <position position="226"/>
    </location>
</feature>
<dbReference type="InterPro" id="IPR045379">
    <property type="entry name" value="Crinkler_N"/>
</dbReference>
<dbReference type="GO" id="GO:0043657">
    <property type="term" value="C:host cell"/>
    <property type="evidence" value="ECO:0007669"/>
    <property type="project" value="UniProtKB-SubCell"/>
</dbReference>
<comment type="caution">
    <text evidence="5">The sequence shown here is derived from an EMBL/GenBank/DDBJ whole genome shotgun (WGS) entry which is preliminary data.</text>
</comment>
<protein>
    <recommendedName>
        <fullName evidence="4">Crinkler effector protein N-terminal domain-containing protein</fullName>
    </recommendedName>
</protein>
<evidence type="ECO:0000256" key="2">
    <source>
        <dbReference type="ARBA" id="ARBA00004613"/>
    </source>
</evidence>
<gene>
    <name evidence="5" type="ORF">PR001_g29471</name>
</gene>
<name>A0A6A3H0W3_9STRA</name>
<proteinExistence type="predicted"/>
<dbReference type="AlphaFoldDB" id="A0A6A3H0W3"/>
<accession>A0A6A3H0W3</accession>
<sequence>MVNLYCGIADVAGSPFPVGIDEGLSVGHLKEAIKDKNSATITCDAKDLKLFLAKKDGRWLTEADVMKGVSTIGLEELGAGAPLNLVGLSEKQVKFEVTLKHVQDKTTPVHVLAEVPGKGIDVGQDVEGDNIYTRELRLYQQRGNLIKVQHADYCGQILDKIDQLYEDESRTLPFICVEGSSGMGKTQLAFALGGRRPWFYWPATRIGSDSQNLYQNFDKISDAFDE</sequence>
<evidence type="ECO:0000256" key="1">
    <source>
        <dbReference type="ARBA" id="ARBA00004340"/>
    </source>
</evidence>
<evidence type="ECO:0000313" key="6">
    <source>
        <dbReference type="Proteomes" id="UP000429607"/>
    </source>
</evidence>
<organism evidence="5 6">
    <name type="scientific">Phytophthora rubi</name>
    <dbReference type="NCBI Taxonomy" id="129364"/>
    <lineage>
        <taxon>Eukaryota</taxon>
        <taxon>Sar</taxon>
        <taxon>Stramenopiles</taxon>
        <taxon>Oomycota</taxon>
        <taxon>Peronosporomycetes</taxon>
        <taxon>Peronosporales</taxon>
        <taxon>Peronosporaceae</taxon>
        <taxon>Phytophthora</taxon>
    </lineage>
</organism>
<evidence type="ECO:0000313" key="5">
    <source>
        <dbReference type="EMBL" id="KAE8963136.1"/>
    </source>
</evidence>
<reference evidence="5 6" key="1">
    <citation type="submission" date="2018-09" db="EMBL/GenBank/DDBJ databases">
        <title>Genomic investigation of the strawberry pathogen Phytophthora fragariae indicates pathogenicity is determined by transcriptional variation in three key races.</title>
        <authorList>
            <person name="Adams T.M."/>
            <person name="Armitage A.D."/>
            <person name="Sobczyk M.K."/>
            <person name="Bates H.J."/>
            <person name="Dunwell J.M."/>
            <person name="Nellist C.F."/>
            <person name="Harrison R.J."/>
        </authorList>
    </citation>
    <scope>NUCLEOTIDE SEQUENCE [LARGE SCALE GENOMIC DNA]</scope>
    <source>
        <strain evidence="5 6">SCRP249</strain>
    </source>
</reference>
<dbReference type="EMBL" id="QXFV01005913">
    <property type="protein sequence ID" value="KAE8963136.1"/>
    <property type="molecule type" value="Genomic_DNA"/>
</dbReference>
<comment type="subcellular location">
    <subcellularLocation>
        <location evidence="1">Host cell</location>
    </subcellularLocation>
    <subcellularLocation>
        <location evidence="2">Secreted</location>
    </subcellularLocation>
</comment>